<protein>
    <submittedName>
        <fullName evidence="3">Protein phosphatase 2C domain-containing protein</fullName>
    </submittedName>
</protein>
<feature type="domain" description="PPM-type phosphatase" evidence="2">
    <location>
        <begin position="25"/>
        <end position="265"/>
    </location>
</feature>
<dbReference type="SMART" id="SM00331">
    <property type="entry name" value="PP2C_SIG"/>
    <property type="match status" value="1"/>
</dbReference>
<dbReference type="InterPro" id="IPR036457">
    <property type="entry name" value="PPM-type-like_dom_sf"/>
</dbReference>
<accession>A0ABT2GIF2</accession>
<proteinExistence type="predicted"/>
<sequence length="305" mass="31638">MSDDSVVRDVAPGAARGVTPGAATGVALSELQLQVGTATHTGLRRRANEDAFLAAQPLFLVADGMGGHEAGEVASALAVDAFAALTGTPSVDAAELRDAFGRAHESIAAIAATGLRRAGTTVSGVAIAESDGRAQWLVFNLGDSRTYRLADGELEQISVDHSVVQELLDGGTLSRAAAATHPERNVITRALGAGGPYQADYWLVPVESGDRILICSDGVSGELDDELIERILIEEHESQEAASRLVHEGLLHGGRDNLTAVVVDAYDRAGAEAHAAGSPDGPGRRRDPHGEDTIPRPPVDVGGRN</sequence>
<evidence type="ECO:0000313" key="3">
    <source>
        <dbReference type="EMBL" id="MCS5716000.1"/>
    </source>
</evidence>
<dbReference type="EMBL" id="JANTEZ010000007">
    <property type="protein sequence ID" value="MCS5716000.1"/>
    <property type="molecule type" value="Genomic_DNA"/>
</dbReference>
<dbReference type="InterPro" id="IPR001932">
    <property type="entry name" value="PPM-type_phosphatase-like_dom"/>
</dbReference>
<comment type="caution">
    <text evidence="3">The sequence shown here is derived from an EMBL/GenBank/DDBJ whole genome shotgun (WGS) entry which is preliminary data.</text>
</comment>
<dbReference type="Proteomes" id="UP001165580">
    <property type="component" value="Unassembled WGS sequence"/>
</dbReference>
<dbReference type="PANTHER" id="PTHR47992">
    <property type="entry name" value="PROTEIN PHOSPHATASE"/>
    <property type="match status" value="1"/>
</dbReference>
<reference evidence="3" key="1">
    <citation type="submission" date="2022-08" db="EMBL/GenBank/DDBJ databases">
        <authorList>
            <person name="Deng Y."/>
            <person name="Han X.-F."/>
            <person name="Zhang Y.-Q."/>
        </authorList>
    </citation>
    <scope>NUCLEOTIDE SEQUENCE</scope>
    <source>
        <strain evidence="3">CPCC 205716</strain>
    </source>
</reference>
<dbReference type="Gene3D" id="3.60.40.10">
    <property type="entry name" value="PPM-type phosphatase domain"/>
    <property type="match status" value="1"/>
</dbReference>
<dbReference type="SMART" id="SM00332">
    <property type="entry name" value="PP2Cc"/>
    <property type="match status" value="1"/>
</dbReference>
<name>A0ABT2GIF2_9MICO</name>
<dbReference type="RefSeq" id="WP_259487502.1">
    <property type="nucleotide sequence ID" value="NZ_JANTEZ010000007.1"/>
</dbReference>
<evidence type="ECO:0000256" key="1">
    <source>
        <dbReference type="SAM" id="MobiDB-lite"/>
    </source>
</evidence>
<dbReference type="CDD" id="cd00143">
    <property type="entry name" value="PP2Cc"/>
    <property type="match status" value="1"/>
</dbReference>
<keyword evidence="4" id="KW-1185">Reference proteome</keyword>
<evidence type="ECO:0000259" key="2">
    <source>
        <dbReference type="PROSITE" id="PS51746"/>
    </source>
</evidence>
<dbReference type="PROSITE" id="PS51746">
    <property type="entry name" value="PPM_2"/>
    <property type="match status" value="1"/>
</dbReference>
<dbReference type="InterPro" id="IPR015655">
    <property type="entry name" value="PP2C"/>
</dbReference>
<dbReference type="Pfam" id="PF13672">
    <property type="entry name" value="PP2C_2"/>
    <property type="match status" value="1"/>
</dbReference>
<gene>
    <name evidence="3" type="ORF">NVV95_15760</name>
</gene>
<evidence type="ECO:0000313" key="4">
    <source>
        <dbReference type="Proteomes" id="UP001165580"/>
    </source>
</evidence>
<organism evidence="3 4">
    <name type="scientific">Herbiconiux gentiana</name>
    <dbReference type="NCBI Taxonomy" id="2970912"/>
    <lineage>
        <taxon>Bacteria</taxon>
        <taxon>Bacillati</taxon>
        <taxon>Actinomycetota</taxon>
        <taxon>Actinomycetes</taxon>
        <taxon>Micrococcales</taxon>
        <taxon>Microbacteriaceae</taxon>
        <taxon>Herbiconiux</taxon>
    </lineage>
</organism>
<feature type="compositionally biased region" description="Basic and acidic residues" evidence="1">
    <location>
        <begin position="282"/>
        <end position="294"/>
    </location>
</feature>
<dbReference type="SUPFAM" id="SSF81606">
    <property type="entry name" value="PP2C-like"/>
    <property type="match status" value="1"/>
</dbReference>
<feature type="region of interest" description="Disordered" evidence="1">
    <location>
        <begin position="271"/>
        <end position="305"/>
    </location>
</feature>